<dbReference type="GO" id="GO:0046872">
    <property type="term" value="F:metal ion binding"/>
    <property type="evidence" value="ECO:0007669"/>
    <property type="project" value="UniProtKB-KW"/>
</dbReference>
<evidence type="ECO:0000256" key="10">
    <source>
        <dbReference type="ARBA" id="ARBA00023014"/>
    </source>
</evidence>
<dbReference type="NCBIfam" id="TIGR00384">
    <property type="entry name" value="dhsB"/>
    <property type="match status" value="1"/>
</dbReference>
<dbReference type="EMBL" id="RAPO01000001">
    <property type="protein sequence ID" value="RKD97844.1"/>
    <property type="molecule type" value="Genomic_DNA"/>
</dbReference>
<feature type="domain" description="Succinate dehydogenase/fumarate reductase N-terminal" evidence="13">
    <location>
        <begin position="56"/>
        <end position="161"/>
    </location>
</feature>
<sequence length="294" mass="34046">MSTQQQQQEPESQESPQDPEMKGTESPQQERLREKQEGMVDDHAEKEAEAEGETVHIKVFRYDPEVAAKQEPRFDDFHVPFEKGMTVLDAVMYARDEFDSSLTFRHSCRQAVCGSDAFFVNGKQRLGCKTQISDLEQPVRIEPLPHQEVVKDLVVDMDHFYDQMHAVEPYFQDEDTPDPADLEEQRQSPENREKIKMSSRCIWCGACMSSCNIAAGDNKYLGPAAINKAYKFAMDDRESEAIKEHRLRILEQEHGVWRCQTQFSCTEVCPKDIPLTEHIQELKREAVKKNLKFW</sequence>
<feature type="compositionally biased region" description="Low complexity" evidence="12">
    <location>
        <begin position="1"/>
        <end position="16"/>
    </location>
</feature>
<feature type="compositionally biased region" description="Acidic residues" evidence="12">
    <location>
        <begin position="171"/>
        <end position="182"/>
    </location>
</feature>
<dbReference type="GO" id="GO:0051539">
    <property type="term" value="F:4 iron, 4 sulfur cluster binding"/>
    <property type="evidence" value="ECO:0007669"/>
    <property type="project" value="UniProtKB-KW"/>
</dbReference>
<dbReference type="InterPro" id="IPR017896">
    <property type="entry name" value="4Fe4S_Fe-S-bd"/>
</dbReference>
<evidence type="ECO:0000256" key="6">
    <source>
        <dbReference type="ARBA" id="ARBA00022714"/>
    </source>
</evidence>
<dbReference type="FunFam" id="1.10.1060.10:FF:000003">
    <property type="entry name" value="Succinate dehydrogenase iron-sulfur subunit"/>
    <property type="match status" value="1"/>
</dbReference>
<evidence type="ECO:0000256" key="5">
    <source>
        <dbReference type="ARBA" id="ARBA00022485"/>
    </source>
</evidence>
<evidence type="ECO:0000256" key="4">
    <source>
        <dbReference type="ARBA" id="ARBA00009433"/>
    </source>
</evidence>
<keyword evidence="8" id="KW-0560">Oxidoreductase</keyword>
<dbReference type="Gene3D" id="3.10.20.30">
    <property type="match status" value="1"/>
</dbReference>
<dbReference type="Gene3D" id="1.10.1060.10">
    <property type="entry name" value="Alpha-helical ferredoxin"/>
    <property type="match status" value="1"/>
</dbReference>
<dbReference type="FunFam" id="3.10.20.30:FF:000063">
    <property type="entry name" value="Succinate dehydrogenase subunit B"/>
    <property type="match status" value="1"/>
</dbReference>
<dbReference type="InterPro" id="IPR025192">
    <property type="entry name" value="Succ_DH/fum_Rdtase_N"/>
</dbReference>
<evidence type="ECO:0000259" key="13">
    <source>
        <dbReference type="Pfam" id="PF13085"/>
    </source>
</evidence>
<comment type="cofactor">
    <cofactor evidence="11">
        <name>[2Fe-2S] cluster</name>
        <dbReference type="ChEBI" id="CHEBI:190135"/>
    </cofactor>
</comment>
<dbReference type="NCBIfam" id="NF004616">
    <property type="entry name" value="PRK05950.1"/>
    <property type="match status" value="1"/>
</dbReference>
<dbReference type="GO" id="GO:0016491">
    <property type="term" value="F:oxidoreductase activity"/>
    <property type="evidence" value="ECO:0007669"/>
    <property type="project" value="UniProtKB-KW"/>
</dbReference>
<comment type="similarity">
    <text evidence="4">Belongs to the succinate dehydrogenase/fumarate reductase iron-sulfur protein family.</text>
</comment>
<feature type="compositionally biased region" description="Basic and acidic residues" evidence="12">
    <location>
        <begin position="19"/>
        <end position="52"/>
    </location>
</feature>
<dbReference type="InterPro" id="IPR001041">
    <property type="entry name" value="2Fe-2S_ferredoxin-type"/>
</dbReference>
<keyword evidence="6" id="KW-0001">2Fe-2S</keyword>
<feature type="region of interest" description="Disordered" evidence="12">
    <location>
        <begin position="1"/>
        <end position="52"/>
    </location>
</feature>
<dbReference type="InterPro" id="IPR036010">
    <property type="entry name" value="2Fe-2S_ferredoxin-like_sf"/>
</dbReference>
<dbReference type="Pfam" id="PF13085">
    <property type="entry name" value="Fer2_3"/>
    <property type="match status" value="1"/>
</dbReference>
<evidence type="ECO:0000259" key="14">
    <source>
        <dbReference type="Pfam" id="PF13183"/>
    </source>
</evidence>
<keyword evidence="5" id="KW-0004">4Fe-4S</keyword>
<proteinExistence type="inferred from homology"/>
<comment type="pathway">
    <text evidence="3">Carbohydrate metabolism; tricarboxylic acid cycle.</text>
</comment>
<dbReference type="InterPro" id="IPR004489">
    <property type="entry name" value="Succ_DH/fum_Rdtase_Fe-S"/>
</dbReference>
<gene>
    <name evidence="15" type="ORF">ATJ93_0840</name>
</gene>
<evidence type="ECO:0000256" key="12">
    <source>
        <dbReference type="SAM" id="MobiDB-lite"/>
    </source>
</evidence>
<evidence type="ECO:0000256" key="7">
    <source>
        <dbReference type="ARBA" id="ARBA00022723"/>
    </source>
</evidence>
<dbReference type="CDD" id="cd00207">
    <property type="entry name" value="fer2"/>
    <property type="match status" value="1"/>
</dbReference>
<accession>A0A419WQY8</accession>
<evidence type="ECO:0000313" key="16">
    <source>
        <dbReference type="Proteomes" id="UP000283805"/>
    </source>
</evidence>
<evidence type="ECO:0000256" key="3">
    <source>
        <dbReference type="ARBA" id="ARBA00005163"/>
    </source>
</evidence>
<keyword evidence="16" id="KW-1185">Reference proteome</keyword>
<reference evidence="15 16" key="1">
    <citation type="submission" date="2018-09" db="EMBL/GenBank/DDBJ databases">
        <title>Genomic Encyclopedia of Archaeal and Bacterial Type Strains, Phase II (KMG-II): from individual species to whole genera.</title>
        <authorList>
            <person name="Goeker M."/>
        </authorList>
    </citation>
    <scope>NUCLEOTIDE SEQUENCE [LARGE SCALE GENOMIC DNA]</scope>
    <source>
        <strain evidence="15 16">DSM 13151</strain>
    </source>
</reference>
<dbReference type="PANTHER" id="PTHR11921">
    <property type="entry name" value="SUCCINATE DEHYDROGENASE IRON-SULFUR PROTEIN"/>
    <property type="match status" value="1"/>
</dbReference>
<keyword evidence="10" id="KW-0411">Iron-sulfur</keyword>
<dbReference type="InterPro" id="IPR050573">
    <property type="entry name" value="SDH/FRD_Iron-Sulfur"/>
</dbReference>
<dbReference type="GO" id="GO:0006099">
    <property type="term" value="P:tricarboxylic acid cycle"/>
    <property type="evidence" value="ECO:0007669"/>
    <property type="project" value="InterPro"/>
</dbReference>
<evidence type="ECO:0000256" key="2">
    <source>
        <dbReference type="ARBA" id="ARBA00001966"/>
    </source>
</evidence>
<name>A0A419WQY8_9EURY</name>
<protein>
    <submittedName>
        <fullName evidence="15">Succinate dehydrogenase subunit B</fullName>
    </submittedName>
</protein>
<dbReference type="SUPFAM" id="SSF46548">
    <property type="entry name" value="alpha-helical ferredoxin"/>
    <property type="match status" value="1"/>
</dbReference>
<dbReference type="AlphaFoldDB" id="A0A419WQY8"/>
<comment type="caution">
    <text evidence="15">The sequence shown here is derived from an EMBL/GenBank/DDBJ whole genome shotgun (WGS) entry which is preliminary data.</text>
</comment>
<evidence type="ECO:0000256" key="9">
    <source>
        <dbReference type="ARBA" id="ARBA00023004"/>
    </source>
</evidence>
<dbReference type="RefSeq" id="WP_120243335.1">
    <property type="nucleotide sequence ID" value="NZ_RAPO01000001.1"/>
</dbReference>
<evidence type="ECO:0000313" key="15">
    <source>
        <dbReference type="EMBL" id="RKD97844.1"/>
    </source>
</evidence>
<dbReference type="PANTHER" id="PTHR11921:SF29">
    <property type="entry name" value="SUCCINATE DEHYDROGENASE [UBIQUINONE] IRON-SULFUR SUBUNIT, MITOCHONDRIAL"/>
    <property type="match status" value="1"/>
</dbReference>
<feature type="region of interest" description="Disordered" evidence="12">
    <location>
        <begin position="171"/>
        <end position="193"/>
    </location>
</feature>
<evidence type="ECO:0000256" key="8">
    <source>
        <dbReference type="ARBA" id="ARBA00023002"/>
    </source>
</evidence>
<dbReference type="GO" id="GO:0009055">
    <property type="term" value="F:electron transfer activity"/>
    <property type="evidence" value="ECO:0007669"/>
    <property type="project" value="InterPro"/>
</dbReference>
<evidence type="ECO:0000256" key="11">
    <source>
        <dbReference type="ARBA" id="ARBA00034078"/>
    </source>
</evidence>
<dbReference type="InterPro" id="IPR009051">
    <property type="entry name" value="Helical_ferredxn"/>
</dbReference>
<keyword evidence="9" id="KW-0408">Iron</keyword>
<dbReference type="GO" id="GO:0051537">
    <property type="term" value="F:2 iron, 2 sulfur cluster binding"/>
    <property type="evidence" value="ECO:0007669"/>
    <property type="project" value="UniProtKB-KW"/>
</dbReference>
<feature type="domain" description="4Fe-4S ferredoxin-type" evidence="14">
    <location>
        <begin position="198"/>
        <end position="273"/>
    </location>
</feature>
<dbReference type="OrthoDB" id="144910at2157"/>
<evidence type="ECO:0000256" key="1">
    <source>
        <dbReference type="ARBA" id="ARBA00001927"/>
    </source>
</evidence>
<dbReference type="GO" id="GO:0022904">
    <property type="term" value="P:respiratory electron transport chain"/>
    <property type="evidence" value="ECO:0007669"/>
    <property type="project" value="TreeGrafter"/>
</dbReference>
<comment type="cofactor">
    <cofactor evidence="1">
        <name>[3Fe-4S] cluster</name>
        <dbReference type="ChEBI" id="CHEBI:21137"/>
    </cofactor>
</comment>
<comment type="cofactor">
    <cofactor evidence="2">
        <name>[4Fe-4S] cluster</name>
        <dbReference type="ChEBI" id="CHEBI:49883"/>
    </cofactor>
</comment>
<dbReference type="SUPFAM" id="SSF54292">
    <property type="entry name" value="2Fe-2S ferredoxin-like"/>
    <property type="match status" value="1"/>
</dbReference>
<feature type="compositionally biased region" description="Basic and acidic residues" evidence="12">
    <location>
        <begin position="183"/>
        <end position="193"/>
    </location>
</feature>
<dbReference type="InterPro" id="IPR012675">
    <property type="entry name" value="Beta-grasp_dom_sf"/>
</dbReference>
<dbReference type="Pfam" id="PF13183">
    <property type="entry name" value="Fer4_8"/>
    <property type="match status" value="1"/>
</dbReference>
<dbReference type="Proteomes" id="UP000283805">
    <property type="component" value="Unassembled WGS sequence"/>
</dbReference>
<keyword evidence="7" id="KW-0479">Metal-binding</keyword>
<organism evidence="15 16">
    <name type="scientific">Halopiger aswanensis</name>
    <dbReference type="NCBI Taxonomy" id="148449"/>
    <lineage>
        <taxon>Archaea</taxon>
        <taxon>Methanobacteriati</taxon>
        <taxon>Methanobacteriota</taxon>
        <taxon>Stenosarchaea group</taxon>
        <taxon>Halobacteria</taxon>
        <taxon>Halobacteriales</taxon>
        <taxon>Natrialbaceae</taxon>
        <taxon>Halopiger</taxon>
    </lineage>
</organism>